<feature type="domain" description="General stress protein FMN-binding split barrel" evidence="1">
    <location>
        <begin position="3"/>
        <end position="96"/>
    </location>
</feature>
<accession>A0A1Q8QYZ9</accession>
<dbReference type="SUPFAM" id="SSF50475">
    <property type="entry name" value="FMN-binding split barrel"/>
    <property type="match status" value="1"/>
</dbReference>
<keyword evidence="3" id="KW-1185">Reference proteome</keyword>
<evidence type="ECO:0000313" key="3">
    <source>
        <dbReference type="Proteomes" id="UP000186102"/>
    </source>
</evidence>
<dbReference type="Pfam" id="PF16242">
    <property type="entry name" value="Pyrid_ox_like"/>
    <property type="match status" value="1"/>
</dbReference>
<organism evidence="2 3">
    <name type="scientific">Desulfosporosinus metallidurans</name>
    <dbReference type="NCBI Taxonomy" id="1888891"/>
    <lineage>
        <taxon>Bacteria</taxon>
        <taxon>Bacillati</taxon>
        <taxon>Bacillota</taxon>
        <taxon>Clostridia</taxon>
        <taxon>Eubacteriales</taxon>
        <taxon>Desulfitobacteriaceae</taxon>
        <taxon>Desulfosporosinus</taxon>
    </lineage>
</organism>
<comment type="caution">
    <text evidence="2">The sequence shown here is derived from an EMBL/GenBank/DDBJ whole genome shotgun (WGS) entry which is preliminary data.</text>
</comment>
<proteinExistence type="predicted"/>
<dbReference type="InterPro" id="IPR038725">
    <property type="entry name" value="YdaG_split_barrel_FMN-bd"/>
</dbReference>
<dbReference type="OrthoDB" id="9792542at2"/>
<dbReference type="EMBL" id="MLBF01000008">
    <property type="protein sequence ID" value="OLN32592.1"/>
    <property type="molecule type" value="Genomic_DNA"/>
</dbReference>
<sequence>MTLEQIKEILSDGATGYFATTNGEQLEVRGWQYQFAQENKFYFMTTNTKDVYKQMKTNSNVAFSCVSNEYNVRISGKATFVTDAAEKEEAFAKVSAQVQKMYENASNPIVEIFYIGSGEVKVSKGFDPIEVVKF</sequence>
<dbReference type="AlphaFoldDB" id="A0A1Q8QYZ9"/>
<evidence type="ECO:0000313" key="2">
    <source>
        <dbReference type="EMBL" id="OLN32592.1"/>
    </source>
</evidence>
<gene>
    <name evidence="2" type="ORF">DSOL_1630</name>
</gene>
<dbReference type="Proteomes" id="UP000186102">
    <property type="component" value="Unassembled WGS sequence"/>
</dbReference>
<dbReference type="InterPro" id="IPR012349">
    <property type="entry name" value="Split_barrel_FMN-bd"/>
</dbReference>
<dbReference type="Gene3D" id="2.30.110.10">
    <property type="entry name" value="Electron Transport, Fmn-binding Protein, Chain A"/>
    <property type="match status" value="1"/>
</dbReference>
<dbReference type="RefSeq" id="WP_075364317.1">
    <property type="nucleotide sequence ID" value="NZ_MLBF01000008.1"/>
</dbReference>
<dbReference type="PANTHER" id="PTHR34818:SF1">
    <property type="entry name" value="PROTEIN BLI-3"/>
    <property type="match status" value="1"/>
</dbReference>
<dbReference type="InterPro" id="IPR052917">
    <property type="entry name" value="Stress-Dev_Protein"/>
</dbReference>
<name>A0A1Q8QYZ9_9FIRM</name>
<protein>
    <recommendedName>
        <fullName evidence="1">General stress protein FMN-binding split barrel domain-containing protein</fullName>
    </recommendedName>
</protein>
<reference evidence="2 3" key="1">
    <citation type="submission" date="2016-09" db="EMBL/GenBank/DDBJ databases">
        <title>Complete genome of Desulfosporosinus sp. OL.</title>
        <authorList>
            <person name="Mardanov A."/>
            <person name="Beletsky A."/>
            <person name="Panova A."/>
            <person name="Karnachuk O."/>
            <person name="Ravin N."/>
        </authorList>
    </citation>
    <scope>NUCLEOTIDE SEQUENCE [LARGE SCALE GENOMIC DNA]</scope>
    <source>
        <strain evidence="2 3">OL</strain>
    </source>
</reference>
<dbReference type="PANTHER" id="PTHR34818">
    <property type="entry name" value="PROTEIN BLI-3"/>
    <property type="match status" value="1"/>
</dbReference>
<evidence type="ECO:0000259" key="1">
    <source>
        <dbReference type="Pfam" id="PF16242"/>
    </source>
</evidence>